<comment type="caution">
    <text evidence="1">The sequence shown here is derived from an EMBL/GenBank/DDBJ whole genome shotgun (WGS) entry which is preliminary data.</text>
</comment>
<dbReference type="RefSeq" id="WP_075569664.1">
    <property type="nucleotide sequence ID" value="NZ_MSDO01000009.1"/>
</dbReference>
<dbReference type="OrthoDB" id="6168599at2"/>
<gene>
    <name evidence="1" type="ORF">BTW07_08205</name>
</gene>
<evidence type="ECO:0000313" key="2">
    <source>
        <dbReference type="Proteomes" id="UP000186878"/>
    </source>
</evidence>
<keyword evidence="2" id="KW-1185">Reference proteome</keyword>
<reference evidence="1 2" key="1">
    <citation type="submission" date="2016-12" db="EMBL/GenBank/DDBJ databases">
        <title>Draft genome sequences of strains Salinicola socius SMB35, Salinicola sp. MH3R3-1 and Chromohalobacter sp. SMB17 from the Verkhnekamsk potash mining region of Russia.</title>
        <authorList>
            <person name="Mavrodi D.V."/>
            <person name="Olsson B.E."/>
            <person name="Korsakova E.S."/>
            <person name="Pyankova A."/>
            <person name="Mavrodi O.V."/>
            <person name="Plotnikova E.G."/>
        </authorList>
    </citation>
    <scope>NUCLEOTIDE SEQUENCE [LARGE SCALE GENOMIC DNA]</scope>
    <source>
        <strain evidence="1 2">SMB35</strain>
    </source>
</reference>
<dbReference type="STRING" id="404433.BTW07_08205"/>
<proteinExistence type="predicted"/>
<evidence type="ECO:0000313" key="1">
    <source>
        <dbReference type="EMBL" id="OLO04765.1"/>
    </source>
</evidence>
<protein>
    <submittedName>
        <fullName evidence="1">Uncharacterized protein</fullName>
    </submittedName>
</protein>
<dbReference type="AlphaFoldDB" id="A0A1Q8STI8"/>
<organism evidence="1 2">
    <name type="scientific">Salinicola socius</name>
    <dbReference type="NCBI Taxonomy" id="404433"/>
    <lineage>
        <taxon>Bacteria</taxon>
        <taxon>Pseudomonadati</taxon>
        <taxon>Pseudomonadota</taxon>
        <taxon>Gammaproteobacteria</taxon>
        <taxon>Oceanospirillales</taxon>
        <taxon>Halomonadaceae</taxon>
        <taxon>Salinicola</taxon>
    </lineage>
</organism>
<sequence length="105" mass="11605">MDKRLEQANCLTETECLLIDPRTDRETLLDNAEMRLDAIKDLMFTLSTMNGRDNDLTSVDLSNLAMVSRFLVGDACDLLAAARQRDLDARAAAHRQTIKGGAGHV</sequence>
<accession>A0A1Q8STI8</accession>
<dbReference type="Proteomes" id="UP000186878">
    <property type="component" value="Unassembled WGS sequence"/>
</dbReference>
<dbReference type="EMBL" id="MSDO01000009">
    <property type="protein sequence ID" value="OLO04765.1"/>
    <property type="molecule type" value="Genomic_DNA"/>
</dbReference>
<name>A0A1Q8STI8_9GAMM</name>